<comment type="caution">
    <text evidence="2">The sequence shown here is derived from an EMBL/GenBank/DDBJ whole genome shotgun (WGS) entry which is preliminary data.</text>
</comment>
<dbReference type="Proteomes" id="UP000663880">
    <property type="component" value="Unassembled WGS sequence"/>
</dbReference>
<dbReference type="AlphaFoldDB" id="A0A821MKR4"/>
<protein>
    <submittedName>
        <fullName evidence="2">Uncharacterized protein</fullName>
    </submittedName>
</protein>
<evidence type="ECO:0000256" key="1">
    <source>
        <dbReference type="SAM" id="MobiDB-lite"/>
    </source>
</evidence>
<evidence type="ECO:0000313" key="3">
    <source>
        <dbReference type="Proteomes" id="UP000663880"/>
    </source>
</evidence>
<dbReference type="EMBL" id="CAJOBZ010000003">
    <property type="protein sequence ID" value="CAF4769968.1"/>
    <property type="molecule type" value="Genomic_DNA"/>
</dbReference>
<feature type="compositionally biased region" description="Basic residues" evidence="1">
    <location>
        <begin position="100"/>
        <end position="109"/>
    </location>
</feature>
<proteinExistence type="predicted"/>
<evidence type="ECO:0000313" key="2">
    <source>
        <dbReference type="EMBL" id="CAF4769968.1"/>
    </source>
</evidence>
<sequence>MDYGCEHTKEKKGTLDKWQLVTVPIRWRGPRNRCQIWQQRGSTAESARGVKRWDTGFTIGLREDRSMFHRCYAIRHFYPRAYSSTESTRDSQLRQAKGLLVRRHSGRPS</sequence>
<gene>
    <name evidence="2" type="ORF">PMACD_LOCUS1764</name>
</gene>
<accession>A0A821MKR4</accession>
<organism evidence="2 3">
    <name type="scientific">Pieris macdunnoughi</name>
    <dbReference type="NCBI Taxonomy" id="345717"/>
    <lineage>
        <taxon>Eukaryota</taxon>
        <taxon>Metazoa</taxon>
        <taxon>Ecdysozoa</taxon>
        <taxon>Arthropoda</taxon>
        <taxon>Hexapoda</taxon>
        <taxon>Insecta</taxon>
        <taxon>Pterygota</taxon>
        <taxon>Neoptera</taxon>
        <taxon>Endopterygota</taxon>
        <taxon>Lepidoptera</taxon>
        <taxon>Glossata</taxon>
        <taxon>Ditrysia</taxon>
        <taxon>Papilionoidea</taxon>
        <taxon>Pieridae</taxon>
        <taxon>Pierinae</taxon>
        <taxon>Pieris</taxon>
    </lineage>
</organism>
<name>A0A821MKR4_9NEOP</name>
<feature type="region of interest" description="Disordered" evidence="1">
    <location>
        <begin position="83"/>
        <end position="109"/>
    </location>
</feature>
<reference evidence="2" key="1">
    <citation type="submission" date="2021-02" db="EMBL/GenBank/DDBJ databases">
        <authorList>
            <person name="Steward A R."/>
        </authorList>
    </citation>
    <scope>NUCLEOTIDE SEQUENCE</scope>
</reference>
<keyword evidence="3" id="KW-1185">Reference proteome</keyword>